<dbReference type="InterPro" id="IPR001173">
    <property type="entry name" value="Glyco_trans_2-like"/>
</dbReference>
<evidence type="ECO:0000313" key="2">
    <source>
        <dbReference type="EMBL" id="QSE96529.1"/>
    </source>
</evidence>
<dbReference type="InterPro" id="IPR029044">
    <property type="entry name" value="Nucleotide-diphossugar_trans"/>
</dbReference>
<evidence type="ECO:0000313" key="3">
    <source>
        <dbReference type="Proteomes" id="UP000662783"/>
    </source>
</evidence>
<dbReference type="Gene3D" id="3.90.550.10">
    <property type="entry name" value="Spore Coat Polysaccharide Biosynthesis Protein SpsA, Chain A"/>
    <property type="match status" value="1"/>
</dbReference>
<organism evidence="2 3">
    <name type="scientific">Fulvivirga lutea</name>
    <dbReference type="NCBI Taxonomy" id="2810512"/>
    <lineage>
        <taxon>Bacteria</taxon>
        <taxon>Pseudomonadati</taxon>
        <taxon>Bacteroidota</taxon>
        <taxon>Cytophagia</taxon>
        <taxon>Cytophagales</taxon>
        <taxon>Fulvivirgaceae</taxon>
        <taxon>Fulvivirga</taxon>
    </lineage>
</organism>
<gene>
    <name evidence="2" type="ORF">JR347_13085</name>
</gene>
<accession>A0A974WF30</accession>
<dbReference type="PANTHER" id="PTHR22916:SF69">
    <property type="entry name" value="BIFUNCTIONAL GLYCOSYLTRANSFERASE PGTA"/>
    <property type="match status" value="1"/>
</dbReference>
<proteinExistence type="predicted"/>
<dbReference type="GO" id="GO:0008417">
    <property type="term" value="F:fucosyltransferase activity"/>
    <property type="evidence" value="ECO:0007669"/>
    <property type="project" value="TreeGrafter"/>
</dbReference>
<dbReference type="SUPFAM" id="SSF53448">
    <property type="entry name" value="Nucleotide-diphospho-sugar transferases"/>
    <property type="match status" value="1"/>
</dbReference>
<dbReference type="Proteomes" id="UP000662783">
    <property type="component" value="Chromosome"/>
</dbReference>
<keyword evidence="3" id="KW-1185">Reference proteome</keyword>
<dbReference type="EMBL" id="CP070608">
    <property type="protein sequence ID" value="QSE96529.1"/>
    <property type="molecule type" value="Genomic_DNA"/>
</dbReference>
<dbReference type="AlphaFoldDB" id="A0A974WF30"/>
<dbReference type="PANTHER" id="PTHR22916">
    <property type="entry name" value="GLYCOSYLTRANSFERASE"/>
    <property type="match status" value="1"/>
</dbReference>
<name>A0A974WF30_9BACT</name>
<dbReference type="KEGG" id="fuv:JR347_13085"/>
<evidence type="ECO:0000259" key="1">
    <source>
        <dbReference type="Pfam" id="PF00535"/>
    </source>
</evidence>
<dbReference type="RefSeq" id="WP_205721043.1">
    <property type="nucleotide sequence ID" value="NZ_CP070608.1"/>
</dbReference>
<reference evidence="2" key="1">
    <citation type="submission" date="2021-02" db="EMBL/GenBank/DDBJ databases">
        <title>Fulvivirga sp. S481 isolated from sea water.</title>
        <authorList>
            <person name="Bae S.S."/>
            <person name="Baek K."/>
        </authorList>
    </citation>
    <scope>NUCLEOTIDE SEQUENCE</scope>
    <source>
        <strain evidence="2">S481</strain>
    </source>
</reference>
<protein>
    <submittedName>
        <fullName evidence="2">Glycosyltransferase</fullName>
    </submittedName>
</protein>
<sequence>MKPLVSVVLPAFNAEKTIKKAISSILKQSFEQFELIVINDGSTDNTLKVIESFKDNRIKCFSTPNQGVARAANFAIKLSRTEIIARMDADDVSLPERLALQYQYLQDHEDVDVVSGKITYGGDRTKNLGYALHVDQINQLMNHDQMFSRRFEDSPVANPSVMVRKSLFEMFGGYCEQNIPEDYELFLRWMDKGVEFAKIDHNVLIWNDLDGRITRTHSDYSGDNFDRVKANYLAKFLNARYSTLLEIWIWGTGRKVNSKVKLLNKEGLNVSQFIDVKKNKQLINTMHYTEIHSPGDYIILSYVKDRKGKQEIINYLNTKGFEEGNNYFLMN</sequence>
<dbReference type="Pfam" id="PF00535">
    <property type="entry name" value="Glycos_transf_2"/>
    <property type="match status" value="1"/>
</dbReference>
<feature type="domain" description="Glycosyltransferase 2-like" evidence="1">
    <location>
        <begin position="6"/>
        <end position="168"/>
    </location>
</feature>